<feature type="domain" description="Thioesterase" evidence="2">
    <location>
        <begin position="5"/>
        <end position="234"/>
    </location>
</feature>
<reference evidence="3 4" key="1">
    <citation type="submission" date="2023-02" db="EMBL/GenBank/DDBJ databases">
        <authorList>
            <person name="Liu G."/>
        </authorList>
    </citation>
    <scope>NUCLEOTIDE SEQUENCE [LARGE SCALE GENOMIC DNA]</scope>
    <source>
        <strain evidence="3 4">DSM 23008</strain>
    </source>
</reference>
<dbReference type="InterPro" id="IPR001031">
    <property type="entry name" value="Thioesterase"/>
</dbReference>
<keyword evidence="4" id="KW-1185">Reference proteome</keyword>
<dbReference type="PANTHER" id="PTHR11487:SF0">
    <property type="entry name" value="S-ACYL FATTY ACID SYNTHASE THIOESTERASE, MEDIUM CHAIN"/>
    <property type="match status" value="1"/>
</dbReference>
<dbReference type="InterPro" id="IPR012223">
    <property type="entry name" value="TEII"/>
</dbReference>
<protein>
    <submittedName>
        <fullName evidence="3">Thioesterase domain-containing protein</fullName>
    </submittedName>
</protein>
<dbReference type="SUPFAM" id="SSF53474">
    <property type="entry name" value="alpha/beta-Hydrolases"/>
    <property type="match status" value="1"/>
</dbReference>
<dbReference type="EMBL" id="CP117834">
    <property type="protein sequence ID" value="WDF02041.1"/>
    <property type="molecule type" value="Genomic_DNA"/>
</dbReference>
<evidence type="ECO:0000313" key="3">
    <source>
        <dbReference type="EMBL" id="WDF02041.1"/>
    </source>
</evidence>
<evidence type="ECO:0000313" key="4">
    <source>
        <dbReference type="Proteomes" id="UP001215143"/>
    </source>
</evidence>
<dbReference type="Gene3D" id="3.40.50.1820">
    <property type="entry name" value="alpha/beta hydrolase"/>
    <property type="match status" value="1"/>
</dbReference>
<proteinExistence type="inferred from homology"/>
<comment type="similarity">
    <text evidence="1">Belongs to the thioesterase family.</text>
</comment>
<evidence type="ECO:0000259" key="2">
    <source>
        <dbReference type="Pfam" id="PF00975"/>
    </source>
</evidence>
<dbReference type="PANTHER" id="PTHR11487">
    <property type="entry name" value="THIOESTERASE"/>
    <property type="match status" value="1"/>
</dbReference>
<name>A0ABY7W1W8_9BACI</name>
<dbReference type="Proteomes" id="UP001215143">
    <property type="component" value="Chromosome"/>
</dbReference>
<dbReference type="RefSeq" id="WP_274271777.1">
    <property type="nucleotide sequence ID" value="NZ_CP117834.1"/>
</dbReference>
<sequence>MTRHNLFCIPYAGGAAGAIYGKWVQKLNRSINLIPLELSGHGRRMNEAFYNSLDAAVDDLVSIIVNNEHFLKNSFSFYAHSMGTVLAYEICNKLISKGFPTPENLFISGRQPPHIKYKKNGMHLLSDEIFINEIKQIGGTPEELFKSPELLKIFLPILKSDYKIIEEYQFFPPIKQLDSNLIFLFSKNDPLVTLENVKEWSKYTFKSFKQFDFEGGHFFINEEWQEICDIISHELFKTNCLT</sequence>
<gene>
    <name evidence="3" type="ORF">PQ477_10950</name>
</gene>
<evidence type="ECO:0000256" key="1">
    <source>
        <dbReference type="ARBA" id="ARBA00007169"/>
    </source>
</evidence>
<organism evidence="3 4">
    <name type="scientific">Shouchella hunanensis</name>
    <dbReference type="NCBI Taxonomy" id="766894"/>
    <lineage>
        <taxon>Bacteria</taxon>
        <taxon>Bacillati</taxon>
        <taxon>Bacillota</taxon>
        <taxon>Bacilli</taxon>
        <taxon>Bacillales</taxon>
        <taxon>Bacillaceae</taxon>
        <taxon>Shouchella</taxon>
    </lineage>
</organism>
<dbReference type="InterPro" id="IPR029058">
    <property type="entry name" value="AB_hydrolase_fold"/>
</dbReference>
<accession>A0ABY7W1W8</accession>
<dbReference type="Pfam" id="PF00975">
    <property type="entry name" value="Thioesterase"/>
    <property type="match status" value="1"/>
</dbReference>